<evidence type="ECO:0000256" key="2">
    <source>
        <dbReference type="ARBA" id="ARBA00023125"/>
    </source>
</evidence>
<keyword evidence="7" id="KW-0378">Hydrolase</keyword>
<dbReference type="GO" id="GO:0009378">
    <property type="term" value="F:four-way junction helicase activity"/>
    <property type="evidence" value="ECO:0007669"/>
    <property type="project" value="TreeGrafter"/>
</dbReference>
<dbReference type="PANTHER" id="PTHR13710:SF105">
    <property type="entry name" value="ATP-DEPENDENT DNA HELICASE Q1"/>
    <property type="match status" value="1"/>
</dbReference>
<evidence type="ECO:0000256" key="1">
    <source>
        <dbReference type="ARBA" id="ARBA00005446"/>
    </source>
</evidence>
<sequence length="178" mass="20000">VGTQFIFLSATWPVGMEYLLWERFGFDNRKLTRVIRARSTARLEISIHVKKVEDDEVEATVLDFLENVQTLKSNERGIIFCTTIADAQHYASLLGIPCYHGQLTEQEKTVVFHNWIAGEDEDGFPCQTVSATGAMGQGVDFPGVRYVVHVQPPYTFTDYVQQMGRAGRDGKPAISILI</sequence>
<comment type="catalytic activity">
    <reaction evidence="4">
        <text>Couples ATP hydrolysis with the unwinding of duplex DNA by translocating in the 3'-5' direction.</text>
        <dbReference type="EC" id="5.6.2.4"/>
    </reaction>
</comment>
<evidence type="ECO:0000259" key="6">
    <source>
        <dbReference type="PROSITE" id="PS51194"/>
    </source>
</evidence>
<accession>A0A4Y7PF72</accession>
<dbReference type="STRING" id="50990.A0A4Y7PF72"/>
<protein>
    <recommendedName>
        <fullName evidence="5">DNA 3'-5' helicase</fullName>
        <ecNumber evidence="5">5.6.2.4</ecNumber>
    </recommendedName>
</protein>
<reference evidence="7 8" key="1">
    <citation type="submission" date="2018-06" db="EMBL/GenBank/DDBJ databases">
        <title>A transcriptomic atlas of mushroom development highlights an independent origin of complex multicellularity.</title>
        <authorList>
            <consortium name="DOE Joint Genome Institute"/>
            <person name="Krizsan K."/>
            <person name="Almasi E."/>
            <person name="Merenyi Z."/>
            <person name="Sahu N."/>
            <person name="Viragh M."/>
            <person name="Koszo T."/>
            <person name="Mondo S."/>
            <person name="Kiss B."/>
            <person name="Balint B."/>
            <person name="Kues U."/>
            <person name="Barry K."/>
            <person name="Hegedus J.C."/>
            <person name="Henrissat B."/>
            <person name="Johnson J."/>
            <person name="Lipzen A."/>
            <person name="Ohm R."/>
            <person name="Nagy I."/>
            <person name="Pangilinan J."/>
            <person name="Yan J."/>
            <person name="Xiong Y."/>
            <person name="Grigoriev I.V."/>
            <person name="Hibbett D.S."/>
            <person name="Nagy L.G."/>
        </authorList>
    </citation>
    <scope>NUCLEOTIDE SEQUENCE [LARGE SCALE GENOMIC DNA]</scope>
    <source>
        <strain evidence="7 8">SZMC22713</strain>
    </source>
</reference>
<keyword evidence="2" id="KW-0238">DNA-binding</keyword>
<name>A0A4Y7PF72_9AGAM</name>
<organism evidence="7 8">
    <name type="scientific">Rickenella mellea</name>
    <dbReference type="NCBI Taxonomy" id="50990"/>
    <lineage>
        <taxon>Eukaryota</taxon>
        <taxon>Fungi</taxon>
        <taxon>Dikarya</taxon>
        <taxon>Basidiomycota</taxon>
        <taxon>Agaricomycotina</taxon>
        <taxon>Agaricomycetes</taxon>
        <taxon>Hymenochaetales</taxon>
        <taxon>Rickenellaceae</taxon>
        <taxon>Rickenella</taxon>
    </lineage>
</organism>
<proteinExistence type="inferred from homology"/>
<comment type="similarity">
    <text evidence="1">Belongs to the helicase family. RecQ subfamily.</text>
</comment>
<evidence type="ECO:0000256" key="3">
    <source>
        <dbReference type="ARBA" id="ARBA00023235"/>
    </source>
</evidence>
<dbReference type="OrthoDB" id="3266288at2759"/>
<dbReference type="GO" id="GO:0016787">
    <property type="term" value="F:hydrolase activity"/>
    <property type="evidence" value="ECO:0007669"/>
    <property type="project" value="UniProtKB-KW"/>
</dbReference>
<feature type="domain" description="Helicase C-terminal" evidence="6">
    <location>
        <begin position="60"/>
        <end position="178"/>
    </location>
</feature>
<dbReference type="GO" id="GO:0005694">
    <property type="term" value="C:chromosome"/>
    <property type="evidence" value="ECO:0007669"/>
    <property type="project" value="TreeGrafter"/>
</dbReference>
<dbReference type="Pfam" id="PF00271">
    <property type="entry name" value="Helicase_C"/>
    <property type="match status" value="1"/>
</dbReference>
<keyword evidence="8" id="KW-1185">Reference proteome</keyword>
<dbReference type="InterPro" id="IPR027417">
    <property type="entry name" value="P-loop_NTPase"/>
</dbReference>
<dbReference type="GO" id="GO:0043138">
    <property type="term" value="F:3'-5' DNA helicase activity"/>
    <property type="evidence" value="ECO:0007669"/>
    <property type="project" value="UniProtKB-EC"/>
</dbReference>
<dbReference type="InterPro" id="IPR001650">
    <property type="entry name" value="Helicase_C-like"/>
</dbReference>
<feature type="non-terminal residue" evidence="7">
    <location>
        <position position="178"/>
    </location>
</feature>
<feature type="non-terminal residue" evidence="7">
    <location>
        <position position="1"/>
    </location>
</feature>
<dbReference type="PROSITE" id="PS51194">
    <property type="entry name" value="HELICASE_CTER"/>
    <property type="match status" value="1"/>
</dbReference>
<dbReference type="PANTHER" id="PTHR13710">
    <property type="entry name" value="DNA HELICASE RECQ FAMILY MEMBER"/>
    <property type="match status" value="1"/>
</dbReference>
<dbReference type="GO" id="GO:0003677">
    <property type="term" value="F:DNA binding"/>
    <property type="evidence" value="ECO:0007669"/>
    <property type="project" value="UniProtKB-KW"/>
</dbReference>
<dbReference type="GO" id="GO:0005737">
    <property type="term" value="C:cytoplasm"/>
    <property type="evidence" value="ECO:0007669"/>
    <property type="project" value="TreeGrafter"/>
</dbReference>
<dbReference type="Proteomes" id="UP000294933">
    <property type="component" value="Unassembled WGS sequence"/>
</dbReference>
<evidence type="ECO:0000313" key="7">
    <source>
        <dbReference type="EMBL" id="TDL13129.1"/>
    </source>
</evidence>
<dbReference type="EC" id="5.6.2.4" evidence="5"/>
<dbReference type="SUPFAM" id="SSF52540">
    <property type="entry name" value="P-loop containing nucleoside triphosphate hydrolases"/>
    <property type="match status" value="1"/>
</dbReference>
<dbReference type="SMART" id="SM00490">
    <property type="entry name" value="HELICc"/>
    <property type="match status" value="1"/>
</dbReference>
<dbReference type="AlphaFoldDB" id="A0A4Y7PF72"/>
<evidence type="ECO:0000256" key="4">
    <source>
        <dbReference type="ARBA" id="ARBA00034617"/>
    </source>
</evidence>
<evidence type="ECO:0000313" key="8">
    <source>
        <dbReference type="Proteomes" id="UP000294933"/>
    </source>
</evidence>
<dbReference type="EMBL" id="ML170966">
    <property type="protein sequence ID" value="TDL13129.1"/>
    <property type="molecule type" value="Genomic_DNA"/>
</dbReference>
<dbReference type="VEuPathDB" id="FungiDB:BD410DRAFT_681260"/>
<evidence type="ECO:0000256" key="5">
    <source>
        <dbReference type="ARBA" id="ARBA00034808"/>
    </source>
</evidence>
<gene>
    <name evidence="7" type="ORF">BD410DRAFT_681260</name>
</gene>
<dbReference type="GO" id="GO:0000724">
    <property type="term" value="P:double-strand break repair via homologous recombination"/>
    <property type="evidence" value="ECO:0007669"/>
    <property type="project" value="TreeGrafter"/>
</dbReference>
<dbReference type="Gene3D" id="3.40.50.300">
    <property type="entry name" value="P-loop containing nucleotide triphosphate hydrolases"/>
    <property type="match status" value="1"/>
</dbReference>
<keyword evidence="3" id="KW-0413">Isomerase</keyword>